<reference evidence="1 2" key="1">
    <citation type="journal article" date="2010" name="Syst. Appl. Microbiol.">
        <title>Four new species of Chryseobacterium from the rhizosphere of coastal sand dune plants, Chryseobacterium elymi sp. nov., Chryseobacterium hagamense sp. nov., Chryseobacterium lathyri sp. nov. and Chryseobacterium rhizosphaerae sp. nov.</title>
        <authorList>
            <person name="Cho S.H."/>
            <person name="Lee K.S."/>
            <person name="Shin D.S."/>
            <person name="Han J.H."/>
            <person name="Park K.S."/>
            <person name="Lee C.H."/>
            <person name="Park K.H."/>
            <person name="Kim S.B."/>
        </authorList>
    </citation>
    <scope>NUCLEOTIDE SEQUENCE [LARGE SCALE GENOMIC DNA]</scope>
    <source>
        <strain evidence="1 2">KCTC 22547</strain>
    </source>
</reference>
<proteinExistence type="predicted"/>
<dbReference type="Proteomes" id="UP000257030">
    <property type="component" value="Unassembled WGS sequence"/>
</dbReference>
<name>A0A3D9D8L0_9FLAO</name>
<evidence type="ECO:0000313" key="1">
    <source>
        <dbReference type="EMBL" id="REC74324.1"/>
    </source>
</evidence>
<sequence>MNTMHHNEKEMREFILELIDTKQKSISQISRENNISKKNIYKWMVYRWIEKHVKKTNLQ</sequence>
<dbReference type="AlphaFoldDB" id="A0A3D9D8L0"/>
<protein>
    <recommendedName>
        <fullName evidence="3">Transposase</fullName>
    </recommendedName>
</protein>
<keyword evidence="2" id="KW-1185">Reference proteome</keyword>
<organism evidence="1 2">
    <name type="scientific">Chryseobacterium elymi</name>
    <dbReference type="NCBI Taxonomy" id="395936"/>
    <lineage>
        <taxon>Bacteria</taxon>
        <taxon>Pseudomonadati</taxon>
        <taxon>Bacteroidota</taxon>
        <taxon>Flavobacteriia</taxon>
        <taxon>Flavobacteriales</taxon>
        <taxon>Weeksellaceae</taxon>
        <taxon>Chryseobacterium group</taxon>
        <taxon>Chryseobacterium</taxon>
    </lineage>
</organism>
<evidence type="ECO:0008006" key="3">
    <source>
        <dbReference type="Google" id="ProtNLM"/>
    </source>
</evidence>
<evidence type="ECO:0000313" key="2">
    <source>
        <dbReference type="Proteomes" id="UP000257030"/>
    </source>
</evidence>
<dbReference type="EMBL" id="QNUH01000021">
    <property type="protein sequence ID" value="REC74324.1"/>
    <property type="molecule type" value="Genomic_DNA"/>
</dbReference>
<comment type="caution">
    <text evidence="1">The sequence shown here is derived from an EMBL/GenBank/DDBJ whole genome shotgun (WGS) entry which is preliminary data.</text>
</comment>
<accession>A0A3D9D8L0</accession>
<gene>
    <name evidence="1" type="ORF">DRF60_17820</name>
</gene>